<proteinExistence type="predicted"/>
<protein>
    <submittedName>
        <fullName evidence="2">Uncharacterized protein</fullName>
    </submittedName>
</protein>
<keyword evidence="3" id="KW-1185">Reference proteome</keyword>
<sequence length="195" mass="21982">MPAAYMQRPIPRVAADMSFMVVPTATPTIAQDLVFSDGDLQRWGRRCRASRPEAPGSDDDHGSEASVGNSVKIPKPVGEPGRRPERGGFPLKQQLVSVERWEEKTYEEIQAAVRKAALATLNPSLSFKFQDKHRIDLICAKSILLTRVQMVKKWSFLDQYEDNWPVKSILKIVLKYTSERARKDNKEAAEELEGA</sequence>
<accession>A0A9P6A1T3</accession>
<comment type="caution">
    <text evidence="2">The sequence shown here is derived from an EMBL/GenBank/DDBJ whole genome shotgun (WGS) entry which is preliminary data.</text>
</comment>
<evidence type="ECO:0000313" key="3">
    <source>
        <dbReference type="Proteomes" id="UP000807025"/>
    </source>
</evidence>
<evidence type="ECO:0000256" key="1">
    <source>
        <dbReference type="SAM" id="MobiDB-lite"/>
    </source>
</evidence>
<dbReference type="OrthoDB" id="2686745at2759"/>
<dbReference type="EMBL" id="MU154543">
    <property type="protein sequence ID" value="KAF9497492.1"/>
    <property type="molecule type" value="Genomic_DNA"/>
</dbReference>
<name>A0A9P6A1T3_PLEER</name>
<gene>
    <name evidence="2" type="ORF">BDN71DRAFT_1429446</name>
</gene>
<dbReference type="Proteomes" id="UP000807025">
    <property type="component" value="Unassembled WGS sequence"/>
</dbReference>
<feature type="region of interest" description="Disordered" evidence="1">
    <location>
        <begin position="46"/>
        <end position="89"/>
    </location>
</feature>
<organism evidence="2 3">
    <name type="scientific">Pleurotus eryngii</name>
    <name type="common">Boletus of the steppes</name>
    <dbReference type="NCBI Taxonomy" id="5323"/>
    <lineage>
        <taxon>Eukaryota</taxon>
        <taxon>Fungi</taxon>
        <taxon>Dikarya</taxon>
        <taxon>Basidiomycota</taxon>
        <taxon>Agaricomycotina</taxon>
        <taxon>Agaricomycetes</taxon>
        <taxon>Agaricomycetidae</taxon>
        <taxon>Agaricales</taxon>
        <taxon>Pleurotineae</taxon>
        <taxon>Pleurotaceae</taxon>
        <taxon>Pleurotus</taxon>
    </lineage>
</organism>
<reference evidence="2" key="1">
    <citation type="submission" date="2020-11" db="EMBL/GenBank/DDBJ databases">
        <authorList>
            <consortium name="DOE Joint Genome Institute"/>
            <person name="Ahrendt S."/>
            <person name="Riley R."/>
            <person name="Andreopoulos W."/>
            <person name="Labutti K."/>
            <person name="Pangilinan J."/>
            <person name="Ruiz-Duenas F.J."/>
            <person name="Barrasa J.M."/>
            <person name="Sanchez-Garcia M."/>
            <person name="Camarero S."/>
            <person name="Miyauchi S."/>
            <person name="Serrano A."/>
            <person name="Linde D."/>
            <person name="Babiker R."/>
            <person name="Drula E."/>
            <person name="Ayuso-Fernandez I."/>
            <person name="Pacheco R."/>
            <person name="Padilla G."/>
            <person name="Ferreira P."/>
            <person name="Barriuso J."/>
            <person name="Kellner H."/>
            <person name="Castanera R."/>
            <person name="Alfaro M."/>
            <person name="Ramirez L."/>
            <person name="Pisabarro A.G."/>
            <person name="Kuo A."/>
            <person name="Tritt A."/>
            <person name="Lipzen A."/>
            <person name="He G."/>
            <person name="Yan M."/>
            <person name="Ng V."/>
            <person name="Cullen D."/>
            <person name="Martin F."/>
            <person name="Rosso M.-N."/>
            <person name="Henrissat B."/>
            <person name="Hibbett D."/>
            <person name="Martinez A.T."/>
            <person name="Grigoriev I.V."/>
        </authorList>
    </citation>
    <scope>NUCLEOTIDE SEQUENCE</scope>
    <source>
        <strain evidence="2">ATCC 90797</strain>
    </source>
</reference>
<evidence type="ECO:0000313" key="2">
    <source>
        <dbReference type="EMBL" id="KAF9497492.1"/>
    </source>
</evidence>
<dbReference type="AlphaFoldDB" id="A0A9P6A1T3"/>